<dbReference type="GO" id="GO:0005524">
    <property type="term" value="F:ATP binding"/>
    <property type="evidence" value="ECO:0007669"/>
    <property type="project" value="UniProtKB-KW"/>
</dbReference>
<keyword evidence="9" id="KW-0808">Transferase</keyword>
<dbReference type="GO" id="GO:0006747">
    <property type="term" value="P:FAD biosynthetic process"/>
    <property type="evidence" value="ECO:0007669"/>
    <property type="project" value="UniProtKB-UniPathway"/>
</dbReference>
<gene>
    <name evidence="17" type="primary">ribF_16</name>
    <name evidence="17" type="ORF">SDC9_46633</name>
</gene>
<evidence type="ECO:0000256" key="2">
    <source>
        <dbReference type="ARBA" id="ARBA00005201"/>
    </source>
</evidence>
<dbReference type="FunFam" id="3.40.50.620:FF:000021">
    <property type="entry name" value="Riboflavin biosynthesis protein"/>
    <property type="match status" value="1"/>
</dbReference>
<evidence type="ECO:0000256" key="4">
    <source>
        <dbReference type="ARBA" id="ARBA00012105"/>
    </source>
</evidence>
<keyword evidence="7" id="KW-0285">Flavoprotein</keyword>
<evidence type="ECO:0000256" key="5">
    <source>
        <dbReference type="ARBA" id="ARBA00012393"/>
    </source>
</evidence>
<dbReference type="InterPro" id="IPR015865">
    <property type="entry name" value="Riboflavin_kinase_bac/euk"/>
</dbReference>
<evidence type="ECO:0000256" key="15">
    <source>
        <dbReference type="ARBA" id="ARBA00023268"/>
    </source>
</evidence>
<dbReference type="EMBL" id="VSSQ01000729">
    <property type="protein sequence ID" value="MPM00409.1"/>
    <property type="molecule type" value="Genomic_DNA"/>
</dbReference>
<dbReference type="InterPro" id="IPR002606">
    <property type="entry name" value="Riboflavin_kinase_bac"/>
</dbReference>
<evidence type="ECO:0000313" key="17">
    <source>
        <dbReference type="EMBL" id="MPM00409.1"/>
    </source>
</evidence>
<evidence type="ECO:0000259" key="16">
    <source>
        <dbReference type="SMART" id="SM00904"/>
    </source>
</evidence>
<dbReference type="Pfam" id="PF06574">
    <property type="entry name" value="FAD_syn"/>
    <property type="match status" value="1"/>
</dbReference>
<comment type="pathway">
    <text evidence="2">Cofactor biosynthesis; FMN biosynthesis; FMN from riboflavin (ATP route): step 1/1.</text>
</comment>
<name>A0A644W9Z4_9ZZZZ</name>
<evidence type="ECO:0000256" key="9">
    <source>
        <dbReference type="ARBA" id="ARBA00022679"/>
    </source>
</evidence>
<keyword evidence="13" id="KW-0274">FAD</keyword>
<feature type="domain" description="Riboflavin kinase" evidence="16">
    <location>
        <begin position="181"/>
        <end position="304"/>
    </location>
</feature>
<dbReference type="InterPro" id="IPR023468">
    <property type="entry name" value="Riboflavin_kinase"/>
</dbReference>
<sequence>MVVIDDIIMNNKESEIYVALGSFDGLHYGHLSLVKKTVQVAKEKNGKSMVFTYKNHPKTLVKPESSPKLIMDLETKLKYLEEENIDIVVLKSFNKEFMSMSAEDFIKLLCLDYNVKGIIVGFNFKFGYKNLGDIELLKNLQDKYGYELYIMEPYTYNGDVISSTRIRKILLEGDVKEATKMLSKPYLIKGKVIHGKKLGRTIGFPTANLQFDGKMIIPKKGVYYTNIEYNKKIFKGITSVGNNPTVNGKQLTIETFILNFNDTIYGQEIKVYFIERIRDEIKFNSLEELIEQIKQDEKFAIDKDIVV</sequence>
<keyword evidence="8" id="KW-0288">FMN</keyword>
<dbReference type="SMART" id="SM00904">
    <property type="entry name" value="Flavokinase"/>
    <property type="match status" value="1"/>
</dbReference>
<dbReference type="GO" id="GO:0009231">
    <property type="term" value="P:riboflavin biosynthetic process"/>
    <property type="evidence" value="ECO:0007669"/>
    <property type="project" value="InterPro"/>
</dbReference>
<dbReference type="Gene3D" id="2.40.30.30">
    <property type="entry name" value="Riboflavin kinase-like"/>
    <property type="match status" value="1"/>
</dbReference>
<dbReference type="InterPro" id="IPR023465">
    <property type="entry name" value="Riboflavin_kinase_dom_sf"/>
</dbReference>
<dbReference type="SUPFAM" id="SSF82114">
    <property type="entry name" value="Riboflavin kinase-like"/>
    <property type="match status" value="1"/>
</dbReference>
<dbReference type="FunFam" id="2.40.30.30:FF:000003">
    <property type="entry name" value="Riboflavin biosynthesis protein"/>
    <property type="match status" value="1"/>
</dbReference>
<reference evidence="17" key="1">
    <citation type="submission" date="2019-08" db="EMBL/GenBank/DDBJ databases">
        <authorList>
            <person name="Kucharzyk K."/>
            <person name="Murdoch R.W."/>
            <person name="Higgins S."/>
            <person name="Loffler F."/>
        </authorList>
    </citation>
    <scope>NUCLEOTIDE SEQUENCE</scope>
</reference>
<evidence type="ECO:0000256" key="10">
    <source>
        <dbReference type="ARBA" id="ARBA00022695"/>
    </source>
</evidence>
<dbReference type="EC" id="2.7.1.26" evidence="4"/>
<comment type="similarity">
    <text evidence="3">Belongs to the RibF family.</text>
</comment>
<keyword evidence="10" id="KW-0548">Nucleotidyltransferase</keyword>
<keyword evidence="11" id="KW-0547">Nucleotide-binding</keyword>
<evidence type="ECO:0000256" key="7">
    <source>
        <dbReference type="ARBA" id="ARBA00022630"/>
    </source>
</evidence>
<evidence type="ECO:0000256" key="11">
    <source>
        <dbReference type="ARBA" id="ARBA00022741"/>
    </source>
</evidence>
<protein>
    <recommendedName>
        <fullName evidence="6">Bifunctional riboflavin kinase/FMN adenylyltransferase</fullName>
        <ecNumber evidence="4">2.7.1.26</ecNumber>
        <ecNumber evidence="5">2.7.7.2</ecNumber>
    </recommendedName>
</protein>
<dbReference type="PANTHER" id="PTHR22749">
    <property type="entry name" value="RIBOFLAVIN KINASE/FMN ADENYLYLTRANSFERASE"/>
    <property type="match status" value="1"/>
</dbReference>
<dbReference type="EC" id="2.7.7.2" evidence="5"/>
<dbReference type="UniPathway" id="UPA00277">
    <property type="reaction ID" value="UER00407"/>
</dbReference>
<dbReference type="GO" id="GO:0009398">
    <property type="term" value="P:FMN biosynthetic process"/>
    <property type="evidence" value="ECO:0007669"/>
    <property type="project" value="UniProtKB-UniPathway"/>
</dbReference>
<comment type="pathway">
    <text evidence="1">Cofactor biosynthesis; FAD biosynthesis; FAD from FMN: step 1/1.</text>
</comment>
<evidence type="ECO:0000256" key="1">
    <source>
        <dbReference type="ARBA" id="ARBA00004726"/>
    </source>
</evidence>
<dbReference type="GO" id="GO:0003919">
    <property type="term" value="F:FMN adenylyltransferase activity"/>
    <property type="evidence" value="ECO:0007669"/>
    <property type="project" value="UniProtKB-EC"/>
</dbReference>
<dbReference type="Pfam" id="PF01687">
    <property type="entry name" value="Flavokinase"/>
    <property type="match status" value="1"/>
</dbReference>
<dbReference type="AlphaFoldDB" id="A0A644W9Z4"/>
<dbReference type="CDD" id="cd02064">
    <property type="entry name" value="FAD_synthetase_N"/>
    <property type="match status" value="1"/>
</dbReference>
<keyword evidence="14" id="KW-0067">ATP-binding</keyword>
<keyword evidence="12" id="KW-0418">Kinase</keyword>
<evidence type="ECO:0000256" key="13">
    <source>
        <dbReference type="ARBA" id="ARBA00022827"/>
    </source>
</evidence>
<dbReference type="InterPro" id="IPR014729">
    <property type="entry name" value="Rossmann-like_a/b/a_fold"/>
</dbReference>
<accession>A0A644W9Z4</accession>
<evidence type="ECO:0000256" key="8">
    <source>
        <dbReference type="ARBA" id="ARBA00022643"/>
    </source>
</evidence>
<organism evidence="17">
    <name type="scientific">bioreactor metagenome</name>
    <dbReference type="NCBI Taxonomy" id="1076179"/>
    <lineage>
        <taxon>unclassified sequences</taxon>
        <taxon>metagenomes</taxon>
        <taxon>ecological metagenomes</taxon>
    </lineage>
</organism>
<dbReference type="UniPathway" id="UPA00276">
    <property type="reaction ID" value="UER00406"/>
</dbReference>
<keyword evidence="15" id="KW-0511">Multifunctional enzyme</keyword>
<evidence type="ECO:0000256" key="3">
    <source>
        <dbReference type="ARBA" id="ARBA00010214"/>
    </source>
</evidence>
<evidence type="ECO:0000256" key="6">
    <source>
        <dbReference type="ARBA" id="ARBA00018483"/>
    </source>
</evidence>
<dbReference type="Gene3D" id="3.40.50.620">
    <property type="entry name" value="HUPs"/>
    <property type="match status" value="1"/>
</dbReference>
<proteinExistence type="inferred from homology"/>
<dbReference type="NCBIfam" id="NF004162">
    <property type="entry name" value="PRK05627.1-5"/>
    <property type="match status" value="1"/>
</dbReference>
<dbReference type="SUPFAM" id="SSF52374">
    <property type="entry name" value="Nucleotidylyl transferase"/>
    <property type="match status" value="1"/>
</dbReference>
<dbReference type="InterPro" id="IPR015864">
    <property type="entry name" value="FAD_synthase"/>
</dbReference>
<evidence type="ECO:0000256" key="14">
    <source>
        <dbReference type="ARBA" id="ARBA00022840"/>
    </source>
</evidence>
<dbReference type="NCBIfam" id="TIGR00083">
    <property type="entry name" value="ribF"/>
    <property type="match status" value="1"/>
</dbReference>
<dbReference type="GO" id="GO:0008531">
    <property type="term" value="F:riboflavin kinase activity"/>
    <property type="evidence" value="ECO:0007669"/>
    <property type="project" value="UniProtKB-EC"/>
</dbReference>
<dbReference type="PANTHER" id="PTHR22749:SF6">
    <property type="entry name" value="RIBOFLAVIN KINASE"/>
    <property type="match status" value="1"/>
</dbReference>
<evidence type="ECO:0000256" key="12">
    <source>
        <dbReference type="ARBA" id="ARBA00022777"/>
    </source>
</evidence>
<comment type="caution">
    <text evidence="17">The sequence shown here is derived from an EMBL/GenBank/DDBJ whole genome shotgun (WGS) entry which is preliminary data.</text>
</comment>
<dbReference type="PIRSF" id="PIRSF004491">
    <property type="entry name" value="FAD_Synth"/>
    <property type="match status" value="1"/>
</dbReference>